<dbReference type="SUPFAM" id="SSF56935">
    <property type="entry name" value="Porins"/>
    <property type="match status" value="1"/>
</dbReference>
<gene>
    <name evidence="10" type="ORF">BAZ10_06580</name>
</gene>
<dbReference type="NCBIfam" id="TIGR04057">
    <property type="entry name" value="SusC_RagA_signa"/>
    <property type="match status" value="1"/>
</dbReference>
<evidence type="ECO:0000256" key="2">
    <source>
        <dbReference type="ARBA" id="ARBA00022448"/>
    </source>
</evidence>
<dbReference type="NCBIfam" id="TIGR04056">
    <property type="entry name" value="OMP_RagA_SusC"/>
    <property type="match status" value="1"/>
</dbReference>
<accession>A0A1T3MH06</accession>
<dbReference type="Gene3D" id="2.40.170.20">
    <property type="entry name" value="TonB-dependent receptor, beta-barrel domain"/>
    <property type="match status" value="1"/>
</dbReference>
<reference evidence="10 11" key="1">
    <citation type="submission" date="2016-06" db="EMBL/GenBank/DDBJ databases">
        <title>Revisiting the taxonomy of the Elizabethkingia Genus based on Whole-Genome Sequencing, Optical Mapping, and MALDI-TOF.</title>
        <authorList>
            <person name="Nicholson A.C."/>
        </authorList>
    </citation>
    <scope>NUCLEOTIDE SEQUENCE [LARGE SCALE GENOMIC DNA]</scope>
    <source>
        <strain evidence="10 11">G4070</strain>
    </source>
</reference>
<dbReference type="InterPro" id="IPR036942">
    <property type="entry name" value="Beta-barrel_TonB_sf"/>
</dbReference>
<protein>
    <submittedName>
        <fullName evidence="10">SusC/RagA family protein</fullName>
    </submittedName>
</protein>
<keyword evidence="8" id="KW-0732">Signal</keyword>
<dbReference type="InterPro" id="IPR039426">
    <property type="entry name" value="TonB-dep_rcpt-like"/>
</dbReference>
<evidence type="ECO:0000256" key="4">
    <source>
        <dbReference type="ARBA" id="ARBA00022692"/>
    </source>
</evidence>
<evidence type="ECO:0000256" key="3">
    <source>
        <dbReference type="ARBA" id="ARBA00022452"/>
    </source>
</evidence>
<keyword evidence="3 7" id="KW-1134">Transmembrane beta strand</keyword>
<evidence type="ECO:0000259" key="9">
    <source>
        <dbReference type="Pfam" id="PF07715"/>
    </source>
</evidence>
<comment type="similarity">
    <text evidence="7">Belongs to the TonB-dependent receptor family.</text>
</comment>
<feature type="domain" description="TonB-dependent receptor plug" evidence="9">
    <location>
        <begin position="48"/>
        <end position="166"/>
    </location>
</feature>
<dbReference type="RefSeq" id="WP_078772484.1">
    <property type="nucleotide sequence ID" value="NZ_CBCSBR010000033.1"/>
</dbReference>
<sequence>MNVKLRVLSAGVLFFIGHSAMAQKVKKDSASTKEIEEVVVIGYGKQKKNEVTSSISTIKGSAMENLNTPSFENQLAGRSSGVQVVANSGIVGSAPTVRVRGVNSITGGTSPLYVVDGIPVISGDIGVGYVGANALGDINPNDIESISVLKDGAATAIYGSRAANGVILITTKKGKGGRFTLSYNNLFSIASPSKYFDLLHTPDFLKITAEKTSPLNLSTPNKSWANGDTYDTDWQKAVLRNASQQDHNLSFSGGMGQGSYYASLGYTYQEGIIIPNSMQRFTMRLNADQKVTDWLKVGTNLGYTSTDYRGLVNSPGGLSSAIANATKQLPNTPVYDPSNLTGYNIYNTGSKSLVGPWDNYYAIFNDITNIRYVLDNNKNDAYLSRIMAGAYAEVSFAKWLTYKLQIGLDRSTQTGTMYWNKVHGDGFAKKGIISDEYQYLNRWNIQNILNFDKTFGKHSIGITLINEYQKYNTKYFNGGGYGMASDFFGQGVISNSYETQTSGGSMAENGFISYAARLSYNYGQRYYIQASVRRDGLSSLPTANKYGTFPGLSLGWTVSNEVFMESLKQTISNLRVRASYGKVGNTDIGNYAYWGLYGAARYADNNGFAFIQAGNDNLRWETNIKKNIGIDLGLKNDRYTLSVDYFRNQNDGLVLATPVAPSLGIPSNTINRNIGSMLNKGWEFTASADIFKGDKFSWNVSGNLTLIKNEILSLVNGQDIPVTYDSGRESVGIQRVGESIRSLYGYQYWGVNKANGNPVYYKADGSLVQGNIANQNYYVFDSNNPNDLSKVSNLVEGDKRILGNTLPTYFGSINTTLRYGNFDFSAMIRFSGGNKISNLTRREMLGMDFTNNSTEIMGRWQSPENPGDGWTPRLWGGKTSFMGLNGNTSSRFVEDASFVKIDNVTLGYTIPKEITQRINLSKVRIFAVVQNAFIFTKYKGMDPELEVGGIDYNTVPRQRTISMGLNVSF</sequence>
<evidence type="ECO:0000256" key="6">
    <source>
        <dbReference type="ARBA" id="ARBA00023237"/>
    </source>
</evidence>
<dbReference type="InterPro" id="IPR037066">
    <property type="entry name" value="Plug_dom_sf"/>
</dbReference>
<evidence type="ECO:0000313" key="10">
    <source>
        <dbReference type="EMBL" id="OPC63923.1"/>
    </source>
</evidence>
<keyword evidence="5 7" id="KW-0472">Membrane</keyword>
<proteinExistence type="inferred from homology"/>
<evidence type="ECO:0000313" key="11">
    <source>
        <dbReference type="Proteomes" id="UP000190813"/>
    </source>
</evidence>
<feature type="signal peptide" evidence="8">
    <location>
        <begin position="1"/>
        <end position="22"/>
    </location>
</feature>
<dbReference type="InterPro" id="IPR023997">
    <property type="entry name" value="TonB-dep_OMP_SusC/RagA_CS"/>
</dbReference>
<dbReference type="GO" id="GO:0009279">
    <property type="term" value="C:cell outer membrane"/>
    <property type="evidence" value="ECO:0007669"/>
    <property type="project" value="UniProtKB-SubCell"/>
</dbReference>
<dbReference type="Gene3D" id="2.170.130.10">
    <property type="entry name" value="TonB-dependent receptor, plug domain"/>
    <property type="match status" value="1"/>
</dbReference>
<dbReference type="EMBL" id="MAHX01000016">
    <property type="protein sequence ID" value="OPC63923.1"/>
    <property type="molecule type" value="Genomic_DNA"/>
</dbReference>
<keyword evidence="11" id="KW-1185">Reference proteome</keyword>
<dbReference type="AlphaFoldDB" id="A0A1T3MH06"/>
<dbReference type="Proteomes" id="UP000190813">
    <property type="component" value="Unassembled WGS sequence"/>
</dbReference>
<feature type="chain" id="PRO_5012730117" evidence="8">
    <location>
        <begin position="23"/>
        <end position="969"/>
    </location>
</feature>
<evidence type="ECO:0000256" key="1">
    <source>
        <dbReference type="ARBA" id="ARBA00004571"/>
    </source>
</evidence>
<comment type="subcellular location">
    <subcellularLocation>
        <location evidence="1 7">Cell outer membrane</location>
        <topology evidence="1 7">Multi-pass membrane protein</topology>
    </subcellularLocation>
</comment>
<dbReference type="PROSITE" id="PS52016">
    <property type="entry name" value="TONB_DEPENDENT_REC_3"/>
    <property type="match status" value="1"/>
</dbReference>
<evidence type="ECO:0000256" key="5">
    <source>
        <dbReference type="ARBA" id="ARBA00023136"/>
    </source>
</evidence>
<evidence type="ECO:0000256" key="7">
    <source>
        <dbReference type="PROSITE-ProRule" id="PRU01360"/>
    </source>
</evidence>
<name>A0A1T3MH06_9FLAO</name>
<keyword evidence="2 7" id="KW-0813">Transport</keyword>
<keyword evidence="6 7" id="KW-0998">Cell outer membrane</keyword>
<organism evidence="10 11">
    <name type="scientific">Elizabethkingia occulta</name>
    <dbReference type="NCBI Taxonomy" id="1867263"/>
    <lineage>
        <taxon>Bacteria</taxon>
        <taxon>Pseudomonadati</taxon>
        <taxon>Bacteroidota</taxon>
        <taxon>Flavobacteriia</taxon>
        <taxon>Flavobacteriales</taxon>
        <taxon>Weeksellaceae</taxon>
        <taxon>Elizabethkingia</taxon>
    </lineage>
</organism>
<dbReference type="InterPro" id="IPR023996">
    <property type="entry name" value="TonB-dep_OMP_SusC/RagA"/>
</dbReference>
<comment type="caution">
    <text evidence="10">The sequence shown here is derived from an EMBL/GenBank/DDBJ whole genome shotgun (WGS) entry which is preliminary data.</text>
</comment>
<dbReference type="Pfam" id="PF07715">
    <property type="entry name" value="Plug"/>
    <property type="match status" value="1"/>
</dbReference>
<keyword evidence="4 7" id="KW-0812">Transmembrane</keyword>
<dbReference type="InterPro" id="IPR012910">
    <property type="entry name" value="Plug_dom"/>
</dbReference>
<evidence type="ECO:0000256" key="8">
    <source>
        <dbReference type="SAM" id="SignalP"/>
    </source>
</evidence>